<dbReference type="PANTHER" id="PTHR43774:SF1">
    <property type="entry name" value="PEPTIDE METHIONINE SULFOXIDE REDUCTASE MSRA 2"/>
    <property type="match status" value="1"/>
</dbReference>
<dbReference type="NCBIfam" id="TIGR00401">
    <property type="entry name" value="msrA"/>
    <property type="match status" value="1"/>
</dbReference>
<proteinExistence type="inferred from homology"/>
<comment type="catalytic activity">
    <reaction evidence="2 4">
        <text>L-methionyl-[protein] + [thioredoxin]-disulfide + H2O = L-methionyl-(S)-S-oxide-[protein] + [thioredoxin]-dithiol</text>
        <dbReference type="Rhea" id="RHEA:14217"/>
        <dbReference type="Rhea" id="RHEA-COMP:10698"/>
        <dbReference type="Rhea" id="RHEA-COMP:10700"/>
        <dbReference type="Rhea" id="RHEA-COMP:12313"/>
        <dbReference type="Rhea" id="RHEA-COMP:12315"/>
        <dbReference type="ChEBI" id="CHEBI:15377"/>
        <dbReference type="ChEBI" id="CHEBI:16044"/>
        <dbReference type="ChEBI" id="CHEBI:29950"/>
        <dbReference type="ChEBI" id="CHEBI:44120"/>
        <dbReference type="ChEBI" id="CHEBI:50058"/>
        <dbReference type="EC" id="1.8.4.11"/>
    </reaction>
</comment>
<comment type="function">
    <text evidence="4">Has an important function as a repair enzyme for proteins that have been inactivated by oxidation. Catalyzes the reversible oxidation-reduction of methionine sulfoxide in proteins to methionine.</text>
</comment>
<dbReference type="EMBL" id="CP020370">
    <property type="protein sequence ID" value="AUB84465.1"/>
    <property type="molecule type" value="Genomic_DNA"/>
</dbReference>
<dbReference type="OrthoDB" id="4174719at2"/>
<name>A0A2K8UFY8_9GAMM</name>
<keyword evidence="7" id="KW-1185">Reference proteome</keyword>
<organism evidence="6 7">
    <name type="scientific">Candidatus Thiodictyon syntrophicum</name>
    <dbReference type="NCBI Taxonomy" id="1166950"/>
    <lineage>
        <taxon>Bacteria</taxon>
        <taxon>Pseudomonadati</taxon>
        <taxon>Pseudomonadota</taxon>
        <taxon>Gammaproteobacteria</taxon>
        <taxon>Chromatiales</taxon>
        <taxon>Chromatiaceae</taxon>
        <taxon>Thiodictyon</taxon>
    </lineage>
</organism>
<dbReference type="KEGG" id="tsy:THSYN_28355"/>
<dbReference type="InterPro" id="IPR002569">
    <property type="entry name" value="Met_Sox_Rdtase_MsrA_dom"/>
</dbReference>
<dbReference type="RefSeq" id="WP_100922117.1">
    <property type="nucleotide sequence ID" value="NZ_CP020370.1"/>
</dbReference>
<evidence type="ECO:0000313" key="7">
    <source>
        <dbReference type="Proteomes" id="UP000232638"/>
    </source>
</evidence>
<evidence type="ECO:0000256" key="2">
    <source>
        <dbReference type="ARBA" id="ARBA00047806"/>
    </source>
</evidence>
<dbReference type="Proteomes" id="UP000232638">
    <property type="component" value="Chromosome"/>
</dbReference>
<dbReference type="GO" id="GO:0033744">
    <property type="term" value="F:L-methionine:thioredoxin-disulfide S-oxidoreductase activity"/>
    <property type="evidence" value="ECO:0007669"/>
    <property type="project" value="RHEA"/>
</dbReference>
<dbReference type="Gene3D" id="3.30.1060.10">
    <property type="entry name" value="Peptide methionine sulphoxide reductase MsrA"/>
    <property type="match status" value="1"/>
</dbReference>
<sequence>MASETATLGGGCFWCVEAAFLDLKGVTAVVSGYAGGPQPNPTYKQVCTGSTGHAEVVQVTFDNAAIDYRTILEVFFTVHDPTTLNAQGADVGTQYRSVIYWHTDAQRETALAVIAQLTRDGVWPNPIVTEVAPLPTFYPAEDYHQDYYRRNPYQGYCQAVISPKLGKLRQKHRELLVA</sequence>
<feature type="active site" evidence="4">
    <location>
        <position position="12"/>
    </location>
</feature>
<dbReference type="Pfam" id="PF01625">
    <property type="entry name" value="PMSR"/>
    <property type="match status" value="1"/>
</dbReference>
<evidence type="ECO:0000256" key="1">
    <source>
        <dbReference type="ARBA" id="ARBA00023002"/>
    </source>
</evidence>
<protein>
    <recommendedName>
        <fullName evidence="4">Peptide methionine sulfoxide reductase MsrA</fullName>
        <shortName evidence="4">Protein-methionine-S-oxide reductase</shortName>
        <ecNumber evidence="4">1.8.4.11</ecNumber>
    </recommendedName>
    <alternativeName>
        <fullName evidence="4">Peptide-methionine (S)-S-oxide reductase</fullName>
        <shortName evidence="4">Peptide Met(O) reductase</shortName>
    </alternativeName>
</protein>
<evidence type="ECO:0000259" key="5">
    <source>
        <dbReference type="Pfam" id="PF01625"/>
    </source>
</evidence>
<comment type="similarity">
    <text evidence="4">Belongs to the MsrA Met sulfoxide reductase family.</text>
</comment>
<reference evidence="6 7" key="1">
    <citation type="submission" date="2017-03" db="EMBL/GenBank/DDBJ databases">
        <title>Complete genome sequence of Candidatus 'Thiodictyon syntrophicum' sp. nov. strain Cad16T, a photolithoautotroph purple sulfur bacterium isolated from an alpine meromictic lake.</title>
        <authorList>
            <person name="Luedin S.M."/>
            <person name="Pothier J.F."/>
            <person name="Danza F."/>
            <person name="Storelli N."/>
            <person name="Wittwer M."/>
            <person name="Tonolla M."/>
        </authorList>
    </citation>
    <scope>NUCLEOTIDE SEQUENCE [LARGE SCALE GENOMIC DNA]</scope>
    <source>
        <strain evidence="6 7">Cad16T</strain>
    </source>
</reference>
<gene>
    <name evidence="4" type="primary">msrA</name>
    <name evidence="6" type="ORF">THSYN_28355</name>
</gene>
<accession>A0A2K8UFY8</accession>
<dbReference type="GO" id="GO:0008113">
    <property type="term" value="F:peptide-methionine (S)-S-oxide reductase activity"/>
    <property type="evidence" value="ECO:0007669"/>
    <property type="project" value="UniProtKB-UniRule"/>
</dbReference>
<evidence type="ECO:0000313" key="6">
    <source>
        <dbReference type="EMBL" id="AUB84465.1"/>
    </source>
</evidence>
<dbReference type="AlphaFoldDB" id="A0A2K8UFY8"/>
<dbReference type="HAMAP" id="MF_01401">
    <property type="entry name" value="MsrA"/>
    <property type="match status" value="1"/>
</dbReference>
<comment type="catalytic activity">
    <reaction evidence="3 4">
        <text>[thioredoxin]-disulfide + L-methionine + H2O = L-methionine (S)-S-oxide + [thioredoxin]-dithiol</text>
        <dbReference type="Rhea" id="RHEA:19993"/>
        <dbReference type="Rhea" id="RHEA-COMP:10698"/>
        <dbReference type="Rhea" id="RHEA-COMP:10700"/>
        <dbReference type="ChEBI" id="CHEBI:15377"/>
        <dbReference type="ChEBI" id="CHEBI:29950"/>
        <dbReference type="ChEBI" id="CHEBI:50058"/>
        <dbReference type="ChEBI" id="CHEBI:57844"/>
        <dbReference type="ChEBI" id="CHEBI:58772"/>
        <dbReference type="EC" id="1.8.4.11"/>
    </reaction>
</comment>
<keyword evidence="1 4" id="KW-0560">Oxidoreductase</keyword>
<dbReference type="SUPFAM" id="SSF55068">
    <property type="entry name" value="Peptide methionine sulfoxide reductase"/>
    <property type="match status" value="1"/>
</dbReference>
<feature type="domain" description="Peptide methionine sulphoxide reductase MsrA" evidence="5">
    <location>
        <begin position="5"/>
        <end position="158"/>
    </location>
</feature>
<dbReference type="PANTHER" id="PTHR43774">
    <property type="entry name" value="PEPTIDE METHIONINE SULFOXIDE REDUCTASE"/>
    <property type="match status" value="1"/>
</dbReference>
<dbReference type="EC" id="1.8.4.11" evidence="4"/>
<dbReference type="InterPro" id="IPR036509">
    <property type="entry name" value="Met_Sox_Rdtase_MsrA_sf"/>
</dbReference>
<evidence type="ECO:0000256" key="4">
    <source>
        <dbReference type="HAMAP-Rule" id="MF_01401"/>
    </source>
</evidence>
<evidence type="ECO:0000256" key="3">
    <source>
        <dbReference type="ARBA" id="ARBA00048782"/>
    </source>
</evidence>